<evidence type="ECO:0000313" key="4">
    <source>
        <dbReference type="EMBL" id="KAL3774384.1"/>
    </source>
</evidence>
<dbReference type="PANTHER" id="PTHR33119:SF1">
    <property type="entry name" value="FE2OG DIOXYGENASE DOMAIN-CONTAINING PROTEIN"/>
    <property type="match status" value="1"/>
</dbReference>
<dbReference type="InterPro" id="IPR025340">
    <property type="entry name" value="DUF4246"/>
</dbReference>
<reference evidence="4 5" key="1">
    <citation type="submission" date="2024-10" db="EMBL/GenBank/DDBJ databases">
        <title>Updated reference genomes for cyclostephanoid diatoms.</title>
        <authorList>
            <person name="Roberts W.R."/>
            <person name="Alverson A.J."/>
        </authorList>
    </citation>
    <scope>NUCLEOTIDE SEQUENCE [LARGE SCALE GENOMIC DNA]</scope>
    <source>
        <strain evidence="4 5">AJA276-08</strain>
    </source>
</reference>
<organism evidence="4 5">
    <name type="scientific">Stephanodiscus triporus</name>
    <dbReference type="NCBI Taxonomy" id="2934178"/>
    <lineage>
        <taxon>Eukaryota</taxon>
        <taxon>Sar</taxon>
        <taxon>Stramenopiles</taxon>
        <taxon>Ochrophyta</taxon>
        <taxon>Bacillariophyta</taxon>
        <taxon>Coscinodiscophyceae</taxon>
        <taxon>Thalassiosirophycidae</taxon>
        <taxon>Stephanodiscales</taxon>
        <taxon>Stephanodiscaceae</taxon>
        <taxon>Stephanodiscus</taxon>
    </lineage>
</organism>
<name>A0ABD3NE87_9STRA</name>
<dbReference type="Proteomes" id="UP001530315">
    <property type="component" value="Unassembled WGS sequence"/>
</dbReference>
<feature type="domain" description="DUF4246" evidence="3">
    <location>
        <begin position="66"/>
        <end position="137"/>
    </location>
</feature>
<dbReference type="Pfam" id="PF21666">
    <property type="entry name" value="DUF4246_N"/>
    <property type="match status" value="1"/>
</dbReference>
<dbReference type="PANTHER" id="PTHR33119">
    <property type="entry name" value="IFI3P"/>
    <property type="match status" value="1"/>
</dbReference>
<feature type="domain" description="DUF4246" evidence="2">
    <location>
        <begin position="222"/>
        <end position="612"/>
    </location>
</feature>
<sequence>MDLRNNFDSAQEDNDEVWAKKKKIKTTMGAAAVFAGGEGGTGDVEETEFEERGEGFGDDDDDDDDSKDEDEEALFPTAFCLVNECDDSSDSFGMHARYPRTLIELKVLRIMQAIAEKRDWQRKLRDDPQIFARWVHESHAHESLVRYAVDEMLCRDMDIRAKDPTPRSLADLCIDVVRRSLPDLEGILPPGLPQKLIDRISNKESLGIKFMGIEGVYARDDISGDLHDKLCAGVERLQAAGPLDWHPGSNEQVLNLVHPSLFPLISGVSRRVATTRVPWLELMDGGGGGEVVTFVVPIDRDKENACASYSFSKKYQWLPAEFIVANDNTVTINSYINNLHPSVHADLYHTIGDVFQECVPLLECCLTDLRQYPLAKRHEDSPMNYETAYDAWKNLPRKHQGDKQVVCITYEDCDDDSILTDSYDACNKWCRNYVRPISCEMGAYKRRETPPHVKLQGRTLKVIVKLASIVLTPEKPAYNGGAWHVEGMSNEAIVATAIYYFSQENVTQSSLAFREAVFQVEEDEDVEHNDHEGLELVYGLSYRLHQELGAINTNCGRILAFPNVFQHRVQPFTLVDKERSGHRNILAFFLCDPAAKIESSATILPLRRDWWSMEHSCIPQHATTMTMEEAKLHREELMTERKFFIKENNEQLFEREVNLCEH</sequence>
<dbReference type="InterPro" id="IPR049192">
    <property type="entry name" value="DUF4246_C"/>
</dbReference>
<keyword evidence="5" id="KW-1185">Reference proteome</keyword>
<gene>
    <name evidence="4" type="ORF">ACHAW5_007944</name>
</gene>
<comment type="caution">
    <text evidence="4">The sequence shown here is derived from an EMBL/GenBank/DDBJ whole genome shotgun (WGS) entry which is preliminary data.</text>
</comment>
<evidence type="ECO:0000259" key="2">
    <source>
        <dbReference type="Pfam" id="PF14033"/>
    </source>
</evidence>
<proteinExistence type="predicted"/>
<evidence type="ECO:0000256" key="1">
    <source>
        <dbReference type="SAM" id="MobiDB-lite"/>
    </source>
</evidence>
<dbReference type="EMBL" id="JALLAZ020001472">
    <property type="protein sequence ID" value="KAL3774384.1"/>
    <property type="molecule type" value="Genomic_DNA"/>
</dbReference>
<dbReference type="AlphaFoldDB" id="A0ABD3NE87"/>
<dbReference type="InterPro" id="IPR049207">
    <property type="entry name" value="DUF4246_N"/>
</dbReference>
<evidence type="ECO:0000259" key="3">
    <source>
        <dbReference type="Pfam" id="PF21666"/>
    </source>
</evidence>
<feature type="region of interest" description="Disordered" evidence="1">
    <location>
        <begin position="34"/>
        <end position="69"/>
    </location>
</feature>
<protein>
    <submittedName>
        <fullName evidence="4">Uncharacterized protein</fullName>
    </submittedName>
</protein>
<dbReference type="Pfam" id="PF14033">
    <property type="entry name" value="DUF4246"/>
    <property type="match status" value="1"/>
</dbReference>
<evidence type="ECO:0000313" key="5">
    <source>
        <dbReference type="Proteomes" id="UP001530315"/>
    </source>
</evidence>
<accession>A0ABD3NE87</accession>
<feature type="compositionally biased region" description="Acidic residues" evidence="1">
    <location>
        <begin position="56"/>
        <end position="69"/>
    </location>
</feature>